<evidence type="ECO:0000256" key="1">
    <source>
        <dbReference type="SAM" id="MobiDB-lite"/>
    </source>
</evidence>
<dbReference type="EMBL" id="DTGA01000091">
    <property type="protein sequence ID" value="HGB30960.1"/>
    <property type="molecule type" value="Genomic_DNA"/>
</dbReference>
<reference evidence="2" key="1">
    <citation type="journal article" date="2020" name="mSystems">
        <title>Genome- and Community-Level Interaction Insights into Carbon Utilization and Element Cycling Functions of Hydrothermarchaeota in Hydrothermal Sediment.</title>
        <authorList>
            <person name="Zhou Z."/>
            <person name="Liu Y."/>
            <person name="Xu W."/>
            <person name="Pan J."/>
            <person name="Luo Z.H."/>
            <person name="Li M."/>
        </authorList>
    </citation>
    <scope>NUCLEOTIDE SEQUENCE [LARGE SCALE GENOMIC DNA]</scope>
    <source>
        <strain evidence="2">SpSt-751</strain>
    </source>
</reference>
<protein>
    <submittedName>
        <fullName evidence="2">Uncharacterized protein</fullName>
    </submittedName>
</protein>
<proteinExistence type="predicted"/>
<dbReference type="AlphaFoldDB" id="A0A7C3SN40"/>
<organism evidence="2">
    <name type="scientific">Dictyoglomus turgidum</name>
    <dbReference type="NCBI Taxonomy" id="513050"/>
    <lineage>
        <taxon>Bacteria</taxon>
        <taxon>Pseudomonadati</taxon>
        <taxon>Dictyoglomota</taxon>
        <taxon>Dictyoglomia</taxon>
        <taxon>Dictyoglomales</taxon>
        <taxon>Dictyoglomaceae</taxon>
        <taxon>Dictyoglomus</taxon>
    </lineage>
</organism>
<name>A0A7C3SN40_9BACT</name>
<feature type="compositionally biased region" description="Basic and acidic residues" evidence="1">
    <location>
        <begin position="42"/>
        <end position="68"/>
    </location>
</feature>
<gene>
    <name evidence="2" type="ORF">ENV35_03685</name>
</gene>
<sequence length="237" mass="27201">MPDKFINVKKNFSFETPVHESKPMIDPEKAKIVSQMLAEGQELAKQKKEEEQKEIKEENEVRTEDDSKVDVPDEFLSGLDRGYKMIASILDTPEQREIAKKLASPLDIGDLFKYNEWRQTIPIGDFGITASFRTANSHEMDSVYKLLEEEPNISIARYGIKTGLYMLTCMLRAIGDNYLPSHLNGMEFSKDKFNEKLKIVMGYPQPLIAALLLHAQWFELRVNSLLAYDVEKHIKNG</sequence>
<evidence type="ECO:0000313" key="2">
    <source>
        <dbReference type="EMBL" id="HGB30960.1"/>
    </source>
</evidence>
<comment type="caution">
    <text evidence="2">The sequence shown here is derived from an EMBL/GenBank/DDBJ whole genome shotgun (WGS) entry which is preliminary data.</text>
</comment>
<accession>A0A7C3SN40</accession>
<feature type="region of interest" description="Disordered" evidence="1">
    <location>
        <begin position="41"/>
        <end position="68"/>
    </location>
</feature>